<gene>
    <name evidence="2" type="ORF">ACFFV7_43650</name>
</gene>
<dbReference type="SMART" id="SM00220">
    <property type="entry name" value="S_TKc"/>
    <property type="match status" value="1"/>
</dbReference>
<evidence type="ECO:0000259" key="1">
    <source>
        <dbReference type="PROSITE" id="PS50011"/>
    </source>
</evidence>
<comment type="caution">
    <text evidence="2">The sequence shown here is derived from an EMBL/GenBank/DDBJ whole genome shotgun (WGS) entry which is preliminary data.</text>
</comment>
<organism evidence="2 3">
    <name type="scientific">Nonomuraea spiralis</name>
    <dbReference type="NCBI Taxonomy" id="46182"/>
    <lineage>
        <taxon>Bacteria</taxon>
        <taxon>Bacillati</taxon>
        <taxon>Actinomycetota</taxon>
        <taxon>Actinomycetes</taxon>
        <taxon>Streptosporangiales</taxon>
        <taxon>Streptosporangiaceae</taxon>
        <taxon>Nonomuraea</taxon>
    </lineage>
</organism>
<proteinExistence type="predicted"/>
<dbReference type="GO" id="GO:0004674">
    <property type="term" value="F:protein serine/threonine kinase activity"/>
    <property type="evidence" value="ECO:0007669"/>
    <property type="project" value="UniProtKB-KW"/>
</dbReference>
<dbReference type="SUPFAM" id="SSF158745">
    <property type="entry name" value="LanC-like"/>
    <property type="match status" value="1"/>
</dbReference>
<name>A0ABV5IWN6_9ACTN</name>
<dbReference type="PANTHER" id="PTHR12736">
    <property type="entry name" value="LANC-LIKE PROTEIN"/>
    <property type="match status" value="1"/>
</dbReference>
<reference evidence="2 3" key="1">
    <citation type="submission" date="2024-09" db="EMBL/GenBank/DDBJ databases">
        <authorList>
            <person name="Sun Q."/>
            <person name="Mori K."/>
        </authorList>
    </citation>
    <scope>NUCLEOTIDE SEQUENCE [LARGE SCALE GENOMIC DNA]</scope>
    <source>
        <strain evidence="2 3">CCM 3426</strain>
    </source>
</reference>
<dbReference type="PRINTS" id="PR01950">
    <property type="entry name" value="LANCSUPER"/>
</dbReference>
<dbReference type="EMBL" id="JBHMEI010000067">
    <property type="protein sequence ID" value="MFB9208139.1"/>
    <property type="molecule type" value="Genomic_DNA"/>
</dbReference>
<accession>A0ABV5IWN6</accession>
<dbReference type="RefSeq" id="WP_189648474.1">
    <property type="nucleotide sequence ID" value="NZ_BMRC01000007.1"/>
</dbReference>
<dbReference type="InterPro" id="IPR007822">
    <property type="entry name" value="LANC-like"/>
</dbReference>
<dbReference type="Pfam" id="PF00069">
    <property type="entry name" value="Pkinase"/>
    <property type="match status" value="1"/>
</dbReference>
<dbReference type="SUPFAM" id="SSF56112">
    <property type="entry name" value="Protein kinase-like (PK-like)"/>
    <property type="match status" value="1"/>
</dbReference>
<sequence>MTDELFALPPEVMLFPADRLASTVQAKLDIRAGQHCLTKPSGRQTTMLVSAETAALVELFRQPMSLTEAVVTFGVRHRADPHLVLDDAFPVVRELIGAGFLVPAGGGGDASGDVPDQVGDYAVQRLVQRLPDLTVVRAHAPDGTEVAIKLPSDPFDENSRAALRHEAAVLGLAQGCRVPALAGDDTGEERPFLALGWVEGASVTEHAARVRRPWDPSWPAAALALAGAILDAYAGLHARGIVHADVHPRNVLVSAAGEVTLIDLGLARVPGDPGLSQGRRGGVLPYCEPEWAVARRRRTAAPPATFAGEQYAVGALLYQVFTGHHYVEATAGAGALLARIAEDDPAPFSTHGVPAWPAVEGVLARMLAKRPQDRFPSMAAAGLALKDAGGPRRSAASPAAGLLRETTERLGRPGGPVDTGLTAAPRVSVNYGAAGIAYFFYRLASISGEPRHLDTARRWLAWAARQAGDRHAFHAAELGILPDKVGRVSIYHSPAGTACVDALVANAMGDRRRAVHAVGAFVTASLLPCHTLDLTLGRAGTVLGAAMLAEALQGTGVPDRCGLAGLADQTLASILRRLPPSVTDDAGLRYRGVAHGWAGILYAALRWYAATGTQVPDVVRDRLDELAALGRTRDGRTTWQGPHDIPMTGWCHGPAGYVHLWATAAAVLGEDAYAGHALRAARACAPAHVRIPTLCCGLAGQAYAMLAAHRLSGEPCWLAAAHRLAGAATREAGGGDSLPNSLWKGDLGVALLIGDLDRPDLACMPLFGHEGWPGGGRP</sequence>
<evidence type="ECO:0000313" key="2">
    <source>
        <dbReference type="EMBL" id="MFB9208139.1"/>
    </source>
</evidence>
<dbReference type="InterPro" id="IPR000719">
    <property type="entry name" value="Prot_kinase_dom"/>
</dbReference>
<evidence type="ECO:0000313" key="3">
    <source>
        <dbReference type="Proteomes" id="UP001589647"/>
    </source>
</evidence>
<keyword evidence="2" id="KW-0808">Transferase</keyword>
<keyword evidence="2" id="KW-0418">Kinase</keyword>
<dbReference type="Pfam" id="PF05147">
    <property type="entry name" value="LANC_like"/>
    <property type="match status" value="1"/>
</dbReference>
<dbReference type="PROSITE" id="PS50011">
    <property type="entry name" value="PROTEIN_KINASE_DOM"/>
    <property type="match status" value="1"/>
</dbReference>
<keyword evidence="3" id="KW-1185">Reference proteome</keyword>
<protein>
    <submittedName>
        <fullName evidence="2">Serine/threonine protein kinase</fullName>
    </submittedName>
</protein>
<dbReference type="PANTHER" id="PTHR12736:SF7">
    <property type="entry name" value="LANC-LIKE PROTEIN 3"/>
    <property type="match status" value="1"/>
</dbReference>
<feature type="domain" description="Protein kinase" evidence="1">
    <location>
        <begin position="121"/>
        <end position="385"/>
    </location>
</feature>
<dbReference type="Proteomes" id="UP001589647">
    <property type="component" value="Unassembled WGS sequence"/>
</dbReference>
<dbReference type="Gene3D" id="1.10.510.10">
    <property type="entry name" value="Transferase(Phosphotransferase) domain 1"/>
    <property type="match status" value="1"/>
</dbReference>
<keyword evidence="2" id="KW-0723">Serine/threonine-protein kinase</keyword>
<dbReference type="SMART" id="SM01260">
    <property type="entry name" value="LANC_like"/>
    <property type="match status" value="1"/>
</dbReference>
<dbReference type="InterPro" id="IPR012341">
    <property type="entry name" value="6hp_glycosidase-like_sf"/>
</dbReference>
<dbReference type="InterPro" id="IPR011009">
    <property type="entry name" value="Kinase-like_dom_sf"/>
</dbReference>
<dbReference type="Gene3D" id="1.50.10.10">
    <property type="match status" value="1"/>
</dbReference>